<evidence type="ECO:0000313" key="2">
    <source>
        <dbReference type="EMBL" id="KAE8317351.1"/>
    </source>
</evidence>
<protein>
    <submittedName>
        <fullName evidence="2">Uncharacterized protein</fullName>
    </submittedName>
</protein>
<keyword evidence="3" id="KW-1185">Reference proteome</keyword>
<dbReference type="Proteomes" id="UP000325433">
    <property type="component" value="Unassembled WGS sequence"/>
</dbReference>
<accession>A0A5N6W915</accession>
<gene>
    <name evidence="2" type="ORF">BDV41DRAFT_39428</name>
</gene>
<organism evidence="2 3">
    <name type="scientific">Aspergillus transmontanensis</name>
    <dbReference type="NCBI Taxonomy" id="1034304"/>
    <lineage>
        <taxon>Eukaryota</taxon>
        <taxon>Fungi</taxon>
        <taxon>Dikarya</taxon>
        <taxon>Ascomycota</taxon>
        <taxon>Pezizomycotina</taxon>
        <taxon>Eurotiomycetes</taxon>
        <taxon>Eurotiomycetidae</taxon>
        <taxon>Eurotiales</taxon>
        <taxon>Aspergillaceae</taxon>
        <taxon>Aspergillus</taxon>
        <taxon>Aspergillus subgen. Circumdati</taxon>
    </lineage>
</organism>
<evidence type="ECO:0000313" key="3">
    <source>
        <dbReference type="Proteomes" id="UP000325433"/>
    </source>
</evidence>
<name>A0A5N6W915_9EURO</name>
<feature type="coiled-coil region" evidence="1">
    <location>
        <begin position="151"/>
        <end position="314"/>
    </location>
</feature>
<sequence>MSDSLWDPDLILQVTKGRRQDMFCLGRTRSRDNSRCGWDIRRHKYSRIRTMLKDISKRLPHTITNDELSTMASLGLCGYHAEQEAEIVDGWLKILTNIEHLNSEYQYSLQTNEETLEAMAIDMQKCRELIHCSPNSDDNLSVALARYVRRQARLKKDLEECRTTLASMQKTTANIEGLEKKESEENMRIDELREEVNTLRGGNIAKHLQMKRLHSQKDDLEQRLKDTTNELNSVCVTSQRLRREREGLQSELETAKDEITVLKESKSALLTQSNTISTTLGETRQQLTASCQANEHLSRELETAKVKLAKLHDLLRVIDMAKKASILYKLRSWAQVFWCRITGWFRSRRVEISDEEEGLTLAPVDGSHTHGG</sequence>
<reference evidence="3" key="1">
    <citation type="submission" date="2019-04" db="EMBL/GenBank/DDBJ databases">
        <title>Friends and foes A comparative genomics studyof 23 Aspergillus species from section Flavi.</title>
        <authorList>
            <consortium name="DOE Joint Genome Institute"/>
            <person name="Kjaerbolling I."/>
            <person name="Vesth T."/>
            <person name="Frisvad J.C."/>
            <person name="Nybo J.L."/>
            <person name="Theobald S."/>
            <person name="Kildgaard S."/>
            <person name="Isbrandt T."/>
            <person name="Kuo A."/>
            <person name="Sato A."/>
            <person name="Lyhne E.K."/>
            <person name="Kogle M.E."/>
            <person name="Wiebenga A."/>
            <person name="Kun R.S."/>
            <person name="Lubbers R.J."/>
            <person name="Makela M.R."/>
            <person name="Barry K."/>
            <person name="Chovatia M."/>
            <person name="Clum A."/>
            <person name="Daum C."/>
            <person name="Haridas S."/>
            <person name="He G."/>
            <person name="LaButti K."/>
            <person name="Lipzen A."/>
            <person name="Mondo S."/>
            <person name="Riley R."/>
            <person name="Salamov A."/>
            <person name="Simmons B.A."/>
            <person name="Magnuson J.K."/>
            <person name="Henrissat B."/>
            <person name="Mortensen U.H."/>
            <person name="Larsen T.O."/>
            <person name="Devries R.P."/>
            <person name="Grigoriev I.V."/>
            <person name="Machida M."/>
            <person name="Baker S.E."/>
            <person name="Andersen M.R."/>
        </authorList>
    </citation>
    <scope>NUCLEOTIDE SEQUENCE [LARGE SCALE GENOMIC DNA]</scope>
    <source>
        <strain evidence="3">CBS 130015</strain>
    </source>
</reference>
<proteinExistence type="predicted"/>
<keyword evidence="1" id="KW-0175">Coiled coil</keyword>
<dbReference type="AlphaFoldDB" id="A0A5N6W915"/>
<dbReference type="Gene3D" id="1.10.287.1490">
    <property type="match status" value="1"/>
</dbReference>
<evidence type="ECO:0000256" key="1">
    <source>
        <dbReference type="SAM" id="Coils"/>
    </source>
</evidence>
<dbReference type="EMBL" id="ML738302">
    <property type="protein sequence ID" value="KAE8317351.1"/>
    <property type="molecule type" value="Genomic_DNA"/>
</dbReference>